<reference evidence="1 2" key="1">
    <citation type="journal article" date="2008" name="Int. J. Syst. Evol. Microbiol.">
        <title>Neptunomonas japonica sp. nov., an Osedax japonicus symbiont-like bacterium isolated from sediment adjacent to sperm whale carcasses off Kagoshima, Japan.</title>
        <authorList>
            <person name="Miyazaki M."/>
            <person name="Nogi Y."/>
            <person name="Fujiwara Y."/>
            <person name="Kawato M."/>
            <person name="Kubokawa K."/>
            <person name="Horikoshi K."/>
        </authorList>
    </citation>
    <scope>NUCLEOTIDE SEQUENCE [LARGE SCALE GENOMIC DNA]</scope>
    <source>
        <strain evidence="1 2">JAMM 1380</strain>
    </source>
</reference>
<name>A0A7R6SW34_9GAMM</name>
<dbReference type="EMBL" id="AP014546">
    <property type="protein sequence ID" value="BBB29340.1"/>
    <property type="molecule type" value="Genomic_DNA"/>
</dbReference>
<protein>
    <submittedName>
        <fullName evidence="1">Uncharacterized protein</fullName>
    </submittedName>
</protein>
<dbReference type="AlphaFoldDB" id="A0A7R6SW34"/>
<dbReference type="Proteomes" id="UP000595332">
    <property type="component" value="Chromosome"/>
</dbReference>
<accession>A0A7R6SW34</accession>
<dbReference type="KEGG" id="njp:NEJAP_1388"/>
<sequence length="66" mass="7215">MSHTPKGSMCAACTKANDNCSDLPFSDMRVIEKPTPDIKVVRCTHFESTTERCANTDDMFGGGDEN</sequence>
<dbReference type="RefSeq" id="WP_201349948.1">
    <property type="nucleotide sequence ID" value="NZ_AP014546.1"/>
</dbReference>
<keyword evidence="2" id="KW-1185">Reference proteome</keyword>
<organism evidence="1 2">
    <name type="scientific">Neptunomonas japonica JAMM 1380</name>
    <dbReference type="NCBI Taxonomy" id="1441457"/>
    <lineage>
        <taxon>Bacteria</taxon>
        <taxon>Pseudomonadati</taxon>
        <taxon>Pseudomonadota</taxon>
        <taxon>Gammaproteobacteria</taxon>
        <taxon>Oceanospirillales</taxon>
        <taxon>Oceanospirillaceae</taxon>
        <taxon>Neptunomonas</taxon>
    </lineage>
</organism>
<evidence type="ECO:0000313" key="1">
    <source>
        <dbReference type="EMBL" id="BBB29340.1"/>
    </source>
</evidence>
<evidence type="ECO:0000313" key="2">
    <source>
        <dbReference type="Proteomes" id="UP000595332"/>
    </source>
</evidence>
<gene>
    <name evidence="1" type="ORF">NEJAP_1388</name>
</gene>
<proteinExistence type="predicted"/>